<keyword evidence="2" id="KW-0472">Membrane</keyword>
<dbReference type="EMBL" id="ML977577">
    <property type="protein sequence ID" value="KAF2002472.1"/>
    <property type="molecule type" value="Genomic_DNA"/>
</dbReference>
<name>A0A6A5WL93_9PLEO</name>
<keyword evidence="2" id="KW-1133">Transmembrane helix</keyword>
<organism evidence="3 4">
    <name type="scientific">Amniculicola lignicola CBS 123094</name>
    <dbReference type="NCBI Taxonomy" id="1392246"/>
    <lineage>
        <taxon>Eukaryota</taxon>
        <taxon>Fungi</taxon>
        <taxon>Dikarya</taxon>
        <taxon>Ascomycota</taxon>
        <taxon>Pezizomycotina</taxon>
        <taxon>Dothideomycetes</taxon>
        <taxon>Pleosporomycetidae</taxon>
        <taxon>Pleosporales</taxon>
        <taxon>Amniculicolaceae</taxon>
        <taxon>Amniculicola</taxon>
    </lineage>
</organism>
<dbReference type="AlphaFoldDB" id="A0A6A5WL93"/>
<evidence type="ECO:0000313" key="3">
    <source>
        <dbReference type="EMBL" id="KAF2002472.1"/>
    </source>
</evidence>
<evidence type="ECO:0000256" key="2">
    <source>
        <dbReference type="SAM" id="Phobius"/>
    </source>
</evidence>
<feature type="compositionally biased region" description="Low complexity" evidence="1">
    <location>
        <begin position="158"/>
        <end position="171"/>
    </location>
</feature>
<gene>
    <name evidence="3" type="ORF">P154DRAFT_561952</name>
</gene>
<accession>A0A6A5WL93</accession>
<sequence>MTSQDCATVVDLVASLRCRDQAISKYPLTSLTEYNSLPSCAQSVVSYNVLSQPYCIAAAVPGPGISASQAYAPCVCSSLFGIMTSAIRQGLETQCSSIVPRSLGYAIAQTWCIEAAGGFFEAHTGGVNIPLTATETTGPGITTSNRWDWTTRIPTEVSTVTVSQTSTPSATYRYPPPNNNPRISNSTRPIGIGIIVGSAIAGAIGLFLLCLGLYIWIWGDTKKVTKSAEKGKQKVRDDGVGAGAGEGVMMSGGAGGEVDKVEEKKAGDVIEFYQPRREVIPK</sequence>
<dbReference type="Proteomes" id="UP000799779">
    <property type="component" value="Unassembled WGS sequence"/>
</dbReference>
<proteinExistence type="predicted"/>
<feature type="region of interest" description="Disordered" evidence="1">
    <location>
        <begin position="227"/>
        <end position="257"/>
    </location>
</feature>
<reference evidence="3" key="1">
    <citation type="journal article" date="2020" name="Stud. Mycol.">
        <title>101 Dothideomycetes genomes: a test case for predicting lifestyles and emergence of pathogens.</title>
        <authorList>
            <person name="Haridas S."/>
            <person name="Albert R."/>
            <person name="Binder M."/>
            <person name="Bloem J."/>
            <person name="Labutti K."/>
            <person name="Salamov A."/>
            <person name="Andreopoulos B."/>
            <person name="Baker S."/>
            <person name="Barry K."/>
            <person name="Bills G."/>
            <person name="Bluhm B."/>
            <person name="Cannon C."/>
            <person name="Castanera R."/>
            <person name="Culley D."/>
            <person name="Daum C."/>
            <person name="Ezra D."/>
            <person name="Gonzalez J."/>
            <person name="Henrissat B."/>
            <person name="Kuo A."/>
            <person name="Liang C."/>
            <person name="Lipzen A."/>
            <person name="Lutzoni F."/>
            <person name="Magnuson J."/>
            <person name="Mondo S."/>
            <person name="Nolan M."/>
            <person name="Ohm R."/>
            <person name="Pangilinan J."/>
            <person name="Park H.-J."/>
            <person name="Ramirez L."/>
            <person name="Alfaro M."/>
            <person name="Sun H."/>
            <person name="Tritt A."/>
            <person name="Yoshinaga Y."/>
            <person name="Zwiers L.-H."/>
            <person name="Turgeon B."/>
            <person name="Goodwin S."/>
            <person name="Spatafora J."/>
            <person name="Crous P."/>
            <person name="Grigoriev I."/>
        </authorList>
    </citation>
    <scope>NUCLEOTIDE SEQUENCE</scope>
    <source>
        <strain evidence="3">CBS 123094</strain>
    </source>
</reference>
<feature type="region of interest" description="Disordered" evidence="1">
    <location>
        <begin position="158"/>
        <end position="182"/>
    </location>
</feature>
<keyword evidence="2" id="KW-0812">Transmembrane</keyword>
<dbReference type="OrthoDB" id="3436787at2759"/>
<feature type="transmembrane region" description="Helical" evidence="2">
    <location>
        <begin position="190"/>
        <end position="217"/>
    </location>
</feature>
<keyword evidence="4" id="KW-1185">Reference proteome</keyword>
<evidence type="ECO:0000313" key="4">
    <source>
        <dbReference type="Proteomes" id="UP000799779"/>
    </source>
</evidence>
<protein>
    <submittedName>
        <fullName evidence="3">Uncharacterized protein</fullName>
    </submittedName>
</protein>
<evidence type="ECO:0000256" key="1">
    <source>
        <dbReference type="SAM" id="MobiDB-lite"/>
    </source>
</evidence>
<feature type="compositionally biased region" description="Basic and acidic residues" evidence="1">
    <location>
        <begin position="227"/>
        <end position="239"/>
    </location>
</feature>
<feature type="compositionally biased region" description="Gly residues" evidence="1">
    <location>
        <begin position="240"/>
        <end position="256"/>
    </location>
</feature>